<keyword evidence="2" id="KW-1185">Reference proteome</keyword>
<dbReference type="Pfam" id="PF13241">
    <property type="entry name" value="NAD_binding_7"/>
    <property type="match status" value="1"/>
</dbReference>
<comment type="caution">
    <text evidence="1">The sequence shown here is derived from an EMBL/GenBank/DDBJ whole genome shotgun (WGS) entry which is preliminary data.</text>
</comment>
<organism evidence="1 2">
    <name type="scientific">Labrys wisconsinensis</name>
    <dbReference type="NCBI Taxonomy" id="425677"/>
    <lineage>
        <taxon>Bacteria</taxon>
        <taxon>Pseudomonadati</taxon>
        <taxon>Pseudomonadota</taxon>
        <taxon>Alphaproteobacteria</taxon>
        <taxon>Hyphomicrobiales</taxon>
        <taxon>Xanthobacteraceae</taxon>
        <taxon>Labrys</taxon>
    </lineage>
</organism>
<dbReference type="SUPFAM" id="SSF51735">
    <property type="entry name" value="NAD(P)-binding Rossmann-fold domains"/>
    <property type="match status" value="1"/>
</dbReference>
<evidence type="ECO:0000313" key="2">
    <source>
        <dbReference type="Proteomes" id="UP001242480"/>
    </source>
</evidence>
<evidence type="ECO:0000313" key="1">
    <source>
        <dbReference type="EMBL" id="MDQ0475372.1"/>
    </source>
</evidence>
<dbReference type="Proteomes" id="UP001242480">
    <property type="component" value="Unassembled WGS sequence"/>
</dbReference>
<dbReference type="Gene3D" id="3.40.50.720">
    <property type="entry name" value="NAD(P)-binding Rossmann-like Domain"/>
    <property type="match status" value="1"/>
</dbReference>
<proteinExistence type="predicted"/>
<dbReference type="EMBL" id="JAUSVX010000034">
    <property type="protein sequence ID" value="MDQ0475372.1"/>
    <property type="molecule type" value="Genomic_DNA"/>
</dbReference>
<name>A0ABU0JM52_9HYPH</name>
<dbReference type="RefSeq" id="WP_307286524.1">
    <property type="nucleotide sequence ID" value="NZ_JAUSVX010000034.1"/>
</dbReference>
<protein>
    <submittedName>
        <fullName evidence="1">Siroheme synthase (Precorrin-2 oxidase/ferrochelatase)</fullName>
    </submittedName>
</protein>
<gene>
    <name evidence="1" type="ORF">QO011_008415</name>
</gene>
<sequence>MALHAVPHRFPSPPRRRDRIVVVGGAANTLDILRLATVRSDEVVLIAPRVDSAIRRYVEHFGVDLRQRPVAERDLAGASAALVAAEDEGAAERAVWAARRHGVPVHVSNRPDLSDFTLIDMLERQPSSFAETASAIA</sequence>
<reference evidence="1 2" key="1">
    <citation type="submission" date="2023-07" db="EMBL/GenBank/DDBJ databases">
        <title>Genomic Encyclopedia of Type Strains, Phase IV (KMG-IV): sequencing the most valuable type-strain genomes for metagenomic binning, comparative biology and taxonomic classification.</title>
        <authorList>
            <person name="Goeker M."/>
        </authorList>
    </citation>
    <scope>NUCLEOTIDE SEQUENCE [LARGE SCALE GENOMIC DNA]</scope>
    <source>
        <strain evidence="1 2">DSM 19619</strain>
    </source>
</reference>
<dbReference type="InterPro" id="IPR036291">
    <property type="entry name" value="NAD(P)-bd_dom_sf"/>
</dbReference>
<accession>A0ABU0JM52</accession>